<feature type="compositionally biased region" description="Basic and acidic residues" evidence="1">
    <location>
        <begin position="42"/>
        <end position="57"/>
    </location>
</feature>
<name>A0A8A3PEB0_9HELO</name>
<feature type="compositionally biased region" description="Polar residues" evidence="1">
    <location>
        <begin position="261"/>
        <end position="270"/>
    </location>
</feature>
<keyword evidence="3" id="KW-1185">Reference proteome</keyword>
<dbReference type="Proteomes" id="UP000672032">
    <property type="component" value="Chromosome 4"/>
</dbReference>
<protein>
    <submittedName>
        <fullName evidence="2">Uncharacterized protein</fullName>
    </submittedName>
</protein>
<gene>
    <name evidence="2" type="ORF">DSL72_004972</name>
</gene>
<feature type="compositionally biased region" description="Polar residues" evidence="1">
    <location>
        <begin position="199"/>
        <end position="229"/>
    </location>
</feature>
<evidence type="ECO:0000313" key="3">
    <source>
        <dbReference type="Proteomes" id="UP000672032"/>
    </source>
</evidence>
<evidence type="ECO:0000256" key="1">
    <source>
        <dbReference type="SAM" id="MobiDB-lite"/>
    </source>
</evidence>
<feature type="compositionally biased region" description="Basic and acidic residues" evidence="1">
    <location>
        <begin position="1"/>
        <end position="11"/>
    </location>
</feature>
<sequence length="548" mass="60112">MEGEKNNKEDAMPPQLGLDPDDPVPSIEGSKSTEDAVTATLPRRERTQPRRGLDGSQRRQTPNTHQIPPQLLGEQSGSAAACAENLGGLLGLLNPRAHQQQAVDRAPDGIAAYHASLSAFPGPINPHGQQQLDGRVPSSRDASHHASSGNLPGPVPRSDPARVPHRRINSPGHITTYRRIAMAPARENTLSRSIQAPQDLQQRIQSQAVLSTSGHGSYSQQTGGDQSFTPAPDNPVMGRDRPTVPQASVNAATDRRLPLGSKTTNTNMRRMQTPPPRAILPGTSRTPLPSSAFPVPLSQQPTKARPCPEKTFSLTRNASLMLNPFSKIVPASVKLVADNGQLWEYKYPGTRRNWKRGPKGAVTVAKLNRWSNIILRRRLPDDFPAGPRSRSGSARPKPKADKWTEWERVYLEAHILDTINLKGGYLDEEGWQLVADAQNEEFLDYKRLPGLPLAVLTSRTLTIDNIPVMRGGGFTKTEGYFPERSASEIQSILYSWPEIQEKIKEAIRAHRGKIPAYLDCETDLSESELSSDDENGAYHTTAGDYDGM</sequence>
<organism evidence="2 3">
    <name type="scientific">Monilinia vaccinii-corymbosi</name>
    <dbReference type="NCBI Taxonomy" id="61207"/>
    <lineage>
        <taxon>Eukaryota</taxon>
        <taxon>Fungi</taxon>
        <taxon>Dikarya</taxon>
        <taxon>Ascomycota</taxon>
        <taxon>Pezizomycotina</taxon>
        <taxon>Leotiomycetes</taxon>
        <taxon>Helotiales</taxon>
        <taxon>Sclerotiniaceae</taxon>
        <taxon>Monilinia</taxon>
    </lineage>
</organism>
<reference evidence="2" key="1">
    <citation type="submission" date="2020-10" db="EMBL/GenBank/DDBJ databases">
        <title>Genome Sequence of Monilinia vaccinii-corymbosi Sheds Light on Mummy Berry Disease Infection of Blueberry and Mating Type.</title>
        <authorList>
            <person name="Yow A.G."/>
            <person name="Zhang Y."/>
            <person name="Bansal K."/>
            <person name="Eacker S.M."/>
            <person name="Sullivan S."/>
            <person name="Liachko I."/>
            <person name="Cubeta M.A."/>
            <person name="Rollins J.A."/>
            <person name="Ashrafi H."/>
        </authorList>
    </citation>
    <scope>NUCLEOTIDE SEQUENCE</scope>
    <source>
        <strain evidence="2">RL-1</strain>
    </source>
</reference>
<feature type="region of interest" description="Disordered" evidence="1">
    <location>
        <begin position="199"/>
        <end position="235"/>
    </location>
</feature>
<feature type="region of interest" description="Disordered" evidence="1">
    <location>
        <begin position="257"/>
        <end position="279"/>
    </location>
</feature>
<proteinExistence type="predicted"/>
<dbReference type="AlphaFoldDB" id="A0A8A3PEB0"/>
<feature type="compositionally biased region" description="Acidic residues" evidence="1">
    <location>
        <begin position="525"/>
        <end position="535"/>
    </location>
</feature>
<feature type="compositionally biased region" description="Polar residues" evidence="1">
    <location>
        <begin position="58"/>
        <end position="78"/>
    </location>
</feature>
<dbReference type="OrthoDB" id="3555249at2759"/>
<dbReference type="EMBL" id="CP063408">
    <property type="protein sequence ID" value="QSZ33404.1"/>
    <property type="molecule type" value="Genomic_DNA"/>
</dbReference>
<feature type="region of interest" description="Disordered" evidence="1">
    <location>
        <begin position="121"/>
        <end position="178"/>
    </location>
</feature>
<evidence type="ECO:0000313" key="2">
    <source>
        <dbReference type="EMBL" id="QSZ33404.1"/>
    </source>
</evidence>
<feature type="region of interest" description="Disordered" evidence="1">
    <location>
        <begin position="525"/>
        <end position="548"/>
    </location>
</feature>
<feature type="region of interest" description="Disordered" evidence="1">
    <location>
        <begin position="1"/>
        <end position="79"/>
    </location>
</feature>
<accession>A0A8A3PEB0</accession>